<keyword evidence="2" id="KW-1185">Reference proteome</keyword>
<name>A0ABU9GW83_9GAMM</name>
<proteinExistence type="predicted"/>
<protein>
    <recommendedName>
        <fullName evidence="3">Immunity protein 50</fullName>
    </recommendedName>
</protein>
<accession>A0ABU9GW83</accession>
<dbReference type="RefSeq" id="WP_341601296.1">
    <property type="nucleotide sequence ID" value="NZ_JBAKAW010000002.1"/>
</dbReference>
<gene>
    <name evidence="1" type="ORF">V6257_01640</name>
</gene>
<evidence type="ECO:0000313" key="1">
    <source>
        <dbReference type="EMBL" id="MEL0653721.1"/>
    </source>
</evidence>
<dbReference type="Proteomes" id="UP001371391">
    <property type="component" value="Unassembled WGS sequence"/>
</dbReference>
<reference evidence="1 2" key="1">
    <citation type="submission" date="2024-02" db="EMBL/GenBank/DDBJ databases">
        <title>Bacteria isolated from the canopy kelp, Nereocystis luetkeana.</title>
        <authorList>
            <person name="Pfister C.A."/>
            <person name="Younker I.T."/>
            <person name="Light S.H."/>
        </authorList>
    </citation>
    <scope>NUCLEOTIDE SEQUENCE [LARGE SCALE GENOMIC DNA]</scope>
    <source>
        <strain evidence="1 2">TI.1.03</strain>
    </source>
</reference>
<evidence type="ECO:0008006" key="3">
    <source>
        <dbReference type="Google" id="ProtNLM"/>
    </source>
</evidence>
<evidence type="ECO:0000313" key="2">
    <source>
        <dbReference type="Proteomes" id="UP001371391"/>
    </source>
</evidence>
<organism evidence="1 2">
    <name type="scientific">Pseudoalteromonas issachenkonii</name>
    <dbReference type="NCBI Taxonomy" id="152297"/>
    <lineage>
        <taxon>Bacteria</taxon>
        <taxon>Pseudomonadati</taxon>
        <taxon>Pseudomonadota</taxon>
        <taxon>Gammaproteobacteria</taxon>
        <taxon>Alteromonadales</taxon>
        <taxon>Pseudoalteromonadaceae</taxon>
        <taxon>Pseudoalteromonas</taxon>
    </lineage>
</organism>
<dbReference type="EMBL" id="JBAKAW010000002">
    <property type="protein sequence ID" value="MEL0653721.1"/>
    <property type="molecule type" value="Genomic_DNA"/>
</dbReference>
<comment type="caution">
    <text evidence="1">The sequence shown here is derived from an EMBL/GenBank/DDBJ whole genome shotgun (WGS) entry which is preliminary data.</text>
</comment>
<sequence>MKLKRVIYELFEMDFGNLKGKSDSDSHEIDCEIYLEFETGEKFYFSWCSKPVQYCIGFKSERFNVNDSAYLIEATNWKVWRELIGEEISFVFIDESHQILELKAQSSSTYLSSQEHGIYFTDVLHISKALPVIGT</sequence>